<comment type="caution">
    <text evidence="2">The sequence shown here is derived from an EMBL/GenBank/DDBJ whole genome shotgun (WGS) entry which is preliminary data.</text>
</comment>
<protein>
    <submittedName>
        <fullName evidence="2">Uncharacterized protein</fullName>
    </submittedName>
</protein>
<reference evidence="2 3" key="1">
    <citation type="submission" date="2019-03" db="EMBL/GenBank/DDBJ databases">
        <title>Single cell metagenomics reveals metabolic interactions within the superorganism composed of flagellate Streblomastix strix and complex community of Bacteroidetes bacteria on its surface.</title>
        <authorList>
            <person name="Treitli S.C."/>
            <person name="Kolisko M."/>
            <person name="Husnik F."/>
            <person name="Keeling P."/>
            <person name="Hampl V."/>
        </authorList>
    </citation>
    <scope>NUCLEOTIDE SEQUENCE [LARGE SCALE GENOMIC DNA]</scope>
    <source>
        <strain evidence="2">ST1C</strain>
    </source>
</reference>
<organism evidence="2 3">
    <name type="scientific">Streblomastix strix</name>
    <dbReference type="NCBI Taxonomy" id="222440"/>
    <lineage>
        <taxon>Eukaryota</taxon>
        <taxon>Metamonada</taxon>
        <taxon>Preaxostyla</taxon>
        <taxon>Oxymonadida</taxon>
        <taxon>Streblomastigidae</taxon>
        <taxon>Streblomastix</taxon>
    </lineage>
</organism>
<name>A0A5J4USU3_9EUKA</name>
<sequence length="86" mass="9766">MAVVDPPGLLNNPEVIDQPNIQPGGMRDVQAQRQDEIQPLKAGNDRHDWLKPFTNKGLTPAEEVRRLEILELGKAVFESYYGRKQK</sequence>
<dbReference type="AlphaFoldDB" id="A0A5J4USU3"/>
<evidence type="ECO:0000256" key="1">
    <source>
        <dbReference type="SAM" id="MobiDB-lite"/>
    </source>
</evidence>
<evidence type="ECO:0000313" key="2">
    <source>
        <dbReference type="EMBL" id="KAA6373011.1"/>
    </source>
</evidence>
<evidence type="ECO:0000313" key="3">
    <source>
        <dbReference type="Proteomes" id="UP000324800"/>
    </source>
</evidence>
<feature type="region of interest" description="Disordered" evidence="1">
    <location>
        <begin position="1"/>
        <end position="24"/>
    </location>
</feature>
<accession>A0A5J4USU3</accession>
<feature type="non-terminal residue" evidence="2">
    <location>
        <position position="86"/>
    </location>
</feature>
<dbReference type="Proteomes" id="UP000324800">
    <property type="component" value="Unassembled WGS sequence"/>
</dbReference>
<proteinExistence type="predicted"/>
<dbReference type="EMBL" id="SNRW01013095">
    <property type="protein sequence ID" value="KAA6373011.1"/>
    <property type="molecule type" value="Genomic_DNA"/>
</dbReference>
<gene>
    <name evidence="2" type="ORF">EZS28_031462</name>
</gene>